<feature type="domain" description="Csf1 C-terminal region" evidence="3">
    <location>
        <begin position="2058"/>
        <end position="2981"/>
    </location>
</feature>
<dbReference type="InterPro" id="IPR048636">
    <property type="entry name" value="Csf1_N"/>
</dbReference>
<evidence type="ECO:0000313" key="5">
    <source>
        <dbReference type="Proteomes" id="UP000186136"/>
    </source>
</evidence>
<feature type="compositionally biased region" description="Polar residues" evidence="1">
    <location>
        <begin position="131"/>
        <end position="143"/>
    </location>
</feature>
<feature type="compositionally biased region" description="Basic and acidic residues" evidence="1">
    <location>
        <begin position="147"/>
        <end position="166"/>
    </location>
</feature>
<feature type="compositionally biased region" description="Polar residues" evidence="1">
    <location>
        <begin position="111"/>
        <end position="123"/>
    </location>
</feature>
<sequence length="2982" mass="339223">MAIVTKSELILVHSAVLTWRYWLQFVRTSQFYVQEKNLNNTVNKLLPSRFTLEVTGMEVFVYNRSSAYDDIEEILKSEARQHQEKHSKHNHKHSSNTQHKSHDNKKYSEDVMSSSPSEHATSSLKHRRNRSSSSYGASTTTIPSAKAKKEEDLTTDYSQEKVENDRVQYCDHEFEKEEQEDESSVPPTEVMDSTFLDFLPFEVKISKGSFVLGNETTSSLYVASFNSMSGQIDASLPGSALDYYRTHYDFTVTDLKIDLKTNVTFKNIDTLEKKIQSINNKKKTKRFISMMSGLGHSINALHVLFNRHKEKPSFSNPGGSADSESQKDLNNGIEEWHGLERYLTTVSSSDSDLDSRMYDYDKQRMIDTEYAKYSNILDAQTCKINYYYDSQGLVPAEKVSSDCIEDPDIGNKDIPPMFGVDITLSGATACYGPWAEKQRGSLHHLLFPPLYRNSVPFKKLKTGMRRQYVSFDLSIQCADEMVLRIPHREESKDINFLKTNIPTLRHFGWLDLKVAEGSITDVSVSFISTVEKGVDNKINAVFVKPEISTSVNHDVLFEADEHILNASVAFPLEWNSLADWKFENISKNVNIYLLREHITLLTDLFSDFSSGAPTPYELFRPFIYRFNWKLYDYSIYMNINEKNIINNPLDKTINTYLTFKGASLHLTTTIPITSVYKKSNTVDYLLETSYFDLSIEHPTSSTFSNFTQTEEIGNSNNFKMEGSYTYFSFLEIDSVDTIIMNCTCDDTTVKVYGFAVKYFMSLKENYFGDSTHFQNLLEFRDNFGTEEKDSVAFEGKRMKNETDFMFSFCVNNGCLVFPCHLYDCMSHLALHFDDLDIDIRNNNYYMDLQADFSEIKGRYVENCDESVIFANTKSKAEFEPQILIDGLSVHSIRIFGLPPAEPTYFCRWTFDSGDISIISEPIFLNAISRAGMSFKFGHKDLENSLELPQTSVLDILNLIFKCPAVSITLKSLDYIFKVILSDVLFKNSDQPTPCYNGLTDLIIKEVLVECYQNSIQLLKLVTSVEIKNFVQKRDSFEVMKEQSMHLKKHDASFHRTPFLIPEFAKDRKYYKSFNSLISSLNLPDPPLPLTSESLDMIIDSFPLSVQKKLFESFSSLEDDDDASEEAQRFSSNLEDFGILKELDPNCEYDNLPVKLERLEIYLSPAIAPILVDITSKMTDFNMYSFLDELQTQFITFFNFKKKNLVMRCKVECPLITFKLAESIVSTDYLFVGISDLVFAFSKSDIANSSAMNIYAIFKELNIDLIKDMKDAVLITFYRLLFKQSFETKHISTVDLENLSFFVDPAYVPWIIDWGYELKELIGQASTKWKTFQKDKHSAGIELLYDLSRGGIDFNISHDPPCITKPSYITGFCKNHIRTDGNWMIIPRLRHVLQNLPHEWILNKNRMFSQRLWEAPKDAEDEVSIIFGNWRCWDNHKTKDNFIFKQVFDSEVEKRAEVYTTAKVTLKNFSVGIKPFTNAITVSDISFFLNEEDLCRKVKEFAMPLLDRPIEKSLDITLKVQSVATTFTKMSRLFNDLYPLTKEIETALKKHTAIVQDSNSEDDMGSTASLNDVARYEAATPSLITVNFSLADYSHSLGIDESIFVLYGQGMDLTASLIKAEEMLSCTLNIKNQFLATELHVGRIPIFELNCESHNTTLINTGSFDLGKTVALVSNDSLSFNFLPDTHHLVKALTLFSEKDLPSLTSVIQSFREANTSSSTASLPLTSNPSGNTVMEKLRFNIFSKVQMDISASISVSKFSFHFELIAPFFTNFNMIEPVLSLKLGSFGILAEFIMERSDWFVGSQFRKSVFEYVTTSFDKLKFSLSGHYKEGIYEVLVTLVTGVVRMNLAHNNLLSVISRAKSDSELMLKNLDSLKRAIKLLEKAAPVSTNTSNISKPSVTSKFDDDFFVKLGSMIHLFCDVNFGNIIAAVNLNGNKFHLDCIKPKINVKTFDPIIHKFSPHGKVTLPSTRIAMGLNGVHGVSTIFDIRSCVEIRNPDTFEHKSQRFDVRTDYCRLVLNPHIIDELIEAYGDIAILLGPSESKPVQNGEPIDLDEKIDSILSFFSINIVAKNVCFGWLFDEEDNLYPEVAPGIIIGFEDTLISCARGGGKIQTRGMYISAAHGFTPSTFYSANSEKSSDNRAYLPLFNLIYSIESDSKIRNFRSQVDGEKIDFKFQTDIISITEPLWLSINSLQEKFMYVQSVVQQTKNKKSKGLKLPSDEPANKSPLSPFSNSFKMTSMSCVFNFAGASFFIYNSHIEINGAIPILSLQSPRLYAVLKYSHDILALKKHTIFFSALISETNNKLSCLCVPVLQDIMRGFQEMMRRSNGKNVVVSKENSNNGIDIVNLSEKINVNLSLKIEPQSLALTCEPRANVEAEVALEEIHLIIKTDQDFLSVVLSIQSVRSELKHAYSKVTSGSVHAKRLTVNGAMTSIEGEKKFCTVVKLDEVEGFMNIQQRQDLDLFKDLWLPGDFNNSLLVKKSKSVDDKRTLASMLREVSNTTAFPWVLSLLIAKVSAKVDLGSSLGELNVGIQNFMAVSTKSMEWDQNLKLELDMLQIESRGRLSGMLKAEHTRMTSAISWKKHGEVLVVPLVLLSFGFGSLQTKISLDFHPFFILEVLKFGVTIYNQRQKDSHDNLKSSLNVESIKVFMTALTASNFVDVYTIGLRIRQDIKLSYRQVLNDAKLSFNENMSKSEEANPLEREESKNTLEITTLSQTFLNMIEKLETYLEVNTGLLEIQVFPSSLLDSQALVINIGKERAMFYQNNVLDIENRLSLDLADITVSLSSFKNKPTAEALNNENSIKPYLNMVSTPVADNIFVFPTLKIMMVTSQNKNDNVIDYKYVCKFGGKVDIKWKIGSVYFIRQMWYSHATTLSNRLTALRIYTSDEYSDEAEENYKESPFESVNLEDRLKDVESDKKFTYNAVEEPDIETPQLKDLGNATPPLEWFGLHRDKFPNLTHQFVIIGLQKMIKQVEQNYSKVLK</sequence>
<name>A0A1Q2YJZ0_9ASCO</name>
<dbReference type="OrthoDB" id="10051416at2759"/>
<gene>
    <name evidence="4" type="ORF">PMKS-003364</name>
</gene>
<feature type="domain" description="Csf1 N-terminal" evidence="2">
    <location>
        <begin position="192"/>
        <end position="791"/>
    </location>
</feature>
<feature type="domain" description="Csf1 N-terminal" evidence="2">
    <location>
        <begin position="796"/>
        <end position="1100"/>
    </location>
</feature>
<dbReference type="GO" id="GO:0006113">
    <property type="term" value="P:fermentation"/>
    <property type="evidence" value="ECO:0007669"/>
    <property type="project" value="InterPro"/>
</dbReference>
<reference evidence="4 5" key="1">
    <citation type="submission" date="2016-08" db="EMBL/GenBank/DDBJ databases">
        <title>Whole genome shotgun sequence of Pichia membranifaciens KS47-1.</title>
        <authorList>
            <person name="Konishi M."/>
            <person name="Ishida M."/>
            <person name="Arakawa T."/>
            <person name="Kato Y."/>
            <person name="Horiuchi J."/>
        </authorList>
    </citation>
    <scope>NUCLEOTIDE SEQUENCE [LARGE SCALE GENOMIC DNA]</scope>
    <source>
        <strain evidence="4 5">KS47-1</strain>
    </source>
</reference>
<evidence type="ECO:0008006" key="6">
    <source>
        <dbReference type="Google" id="ProtNLM"/>
    </source>
</evidence>
<dbReference type="GO" id="GO:0016020">
    <property type="term" value="C:membrane"/>
    <property type="evidence" value="ECO:0007669"/>
    <property type="project" value="InterPro"/>
</dbReference>
<proteinExistence type="predicted"/>
<evidence type="ECO:0000259" key="2">
    <source>
        <dbReference type="Pfam" id="PF21678"/>
    </source>
</evidence>
<feature type="domain" description="Csf1 N-terminal" evidence="2">
    <location>
        <begin position="1283"/>
        <end position="1472"/>
    </location>
</feature>
<evidence type="ECO:0000256" key="1">
    <source>
        <dbReference type="SAM" id="MobiDB-lite"/>
    </source>
</evidence>
<dbReference type="InterPro" id="IPR056779">
    <property type="entry name" value="Csf1_C"/>
</dbReference>
<feature type="compositionally biased region" description="Basic and acidic residues" evidence="1">
    <location>
        <begin position="100"/>
        <end position="109"/>
    </location>
</feature>
<keyword evidence="5" id="KW-1185">Reference proteome</keyword>
<dbReference type="Pfam" id="PF21678">
    <property type="entry name" value="Csf1_N"/>
    <property type="match status" value="3"/>
</dbReference>
<dbReference type="EMBL" id="BDGI01000143">
    <property type="protein sequence ID" value="GAV29859.1"/>
    <property type="molecule type" value="Genomic_DNA"/>
</dbReference>
<feature type="region of interest" description="Disordered" evidence="1">
    <location>
        <begin position="79"/>
        <end position="166"/>
    </location>
</feature>
<comment type="caution">
    <text evidence="4">The sequence shown here is derived from an EMBL/GenBank/DDBJ whole genome shotgun (WGS) entry which is preliminary data.</text>
</comment>
<protein>
    <recommendedName>
        <fullName evidence="6">Protein CSF1</fullName>
    </recommendedName>
</protein>
<feature type="compositionally biased region" description="Basic residues" evidence="1">
    <location>
        <begin position="85"/>
        <end position="94"/>
    </location>
</feature>
<organism evidence="4 5">
    <name type="scientific">Pichia membranifaciens</name>
    <dbReference type="NCBI Taxonomy" id="4926"/>
    <lineage>
        <taxon>Eukaryota</taxon>
        <taxon>Fungi</taxon>
        <taxon>Dikarya</taxon>
        <taxon>Ascomycota</taxon>
        <taxon>Saccharomycotina</taxon>
        <taxon>Pichiomycetes</taxon>
        <taxon>Pichiales</taxon>
        <taxon>Pichiaceae</taxon>
        <taxon>Pichia</taxon>
    </lineage>
</organism>
<accession>A0A1Q2YJZ0</accession>
<dbReference type="Proteomes" id="UP000186136">
    <property type="component" value="Unassembled WGS sequence"/>
</dbReference>
<dbReference type="Pfam" id="PF25038">
    <property type="entry name" value="Csf1_C"/>
    <property type="match status" value="1"/>
</dbReference>
<dbReference type="PANTHER" id="PTHR32085:SF3">
    <property type="entry name" value="PROTEIN CSF1"/>
    <property type="match status" value="1"/>
</dbReference>
<dbReference type="PANTHER" id="PTHR32085">
    <property type="entry name" value="PROTEIN CSF1"/>
    <property type="match status" value="1"/>
</dbReference>
<evidence type="ECO:0000313" key="4">
    <source>
        <dbReference type="EMBL" id="GAV29859.1"/>
    </source>
</evidence>
<dbReference type="InterPro" id="IPR029636">
    <property type="entry name" value="Csf1"/>
</dbReference>
<evidence type="ECO:0000259" key="3">
    <source>
        <dbReference type="Pfam" id="PF25038"/>
    </source>
</evidence>